<feature type="compositionally biased region" description="Basic residues" evidence="1">
    <location>
        <begin position="103"/>
        <end position="117"/>
    </location>
</feature>
<feature type="compositionally biased region" description="Polar residues" evidence="1">
    <location>
        <begin position="765"/>
        <end position="776"/>
    </location>
</feature>
<sequence length="1110" mass="120044">MISLDGGDKGPQRSGTSSDEQTRTERSNSKHPAGGELHQPDSTQSTSSSLTSLETVIALPRPPVEPPFAGLVSPTIPNISTPVLTTRSFCTLARSGFSEHTYNPHRRPKRTASRLKTSRSAEAFSSSTSLSSSPAEADVNGGILRPASSTSYSSTCSTCSSGVDQTDSLGNSCSSITIGSTSNSSTSHSPSSASKESLSSCCSSSSLPHSVSPSSSSSSPPIGAFESAPLATTAVTTTTTTAASAVSNFSPYFVPVCTAFSDRPAWSHRTVRSPSPRRESPISVTATEADSSLRQSVTVCMENPVVLKTSCCRYSCCGCCSWFKAPEPIVLVACGSFNPITTMHLRLMELARDAIEKTWSFPSQSSSGEAGSTSSGEPLDPARELCQAYLTQSPRRQTVVAGILSPVSDAYAKPGLAPVESRCRLARLACATTSDWLAVDTWEASQSDWSPTRLVFEHIQGRLNRLAELSPEEVDRLLTEGSSLARPETASPTTEKSKATPQKLHSSGELPGMASDVWLCERLLEAQNLADRPCSLRPCHCFHKENQKCQFSPSEAPQSGEACTIAGEPNASGRLPRARVKLVCGADLLQSFATPGLWSEEDMETLVRDFGIICISRPESHAARLLNELDVLARHEQNVILVTEWCQNGLSATLVRRALARGQSVRYLVPDAALEEIYAAGLYGARRRRLDNLAGTESAARRPRLSRPTADRSLRLEPRPDELVSQEELADKEKGEETSADLQPGKEESPVPIETATESVWDPSAVSSVPTSPYQQPSVTPTSTITTETPTLTMSKKPRTSKRPVRLRNHSAQTRLAAIPTTHASVLLRRVIFDPKMATYPKPGLEAKLTEPEADMTAILPLLKQCSRCGSQRVRLLLIERYPDAVPAVQPAPSTETPSRPPLLLRRSAKRTLSGEVLEMPRRSLSTKRESRRSARFHTQPICPPVTEHSATGGHHQPQALIGTRRNSAVEKQPKAQRATLAGGQPCLCHKATSSMDSKRHTCGTESWDTPTISLRQTGPRGQLPVRPLLRGAMQYLQTAHSRRSSPTTGALLFPGAYEEAHIHAKPHLRSGRKTTQNIQSRETAQTHHEDNARQEAHPQRISQVSRGSR</sequence>
<feature type="region of interest" description="Disordered" evidence="1">
    <location>
        <begin position="98"/>
        <end position="142"/>
    </location>
</feature>
<feature type="compositionally biased region" description="Polar residues" evidence="1">
    <location>
        <begin position="1074"/>
        <end position="1084"/>
    </location>
</feature>
<dbReference type="AlphaFoldDB" id="A0A0X3PC87"/>
<feature type="non-terminal residue" evidence="2">
    <location>
        <position position="1110"/>
    </location>
</feature>
<protein>
    <submittedName>
        <fullName evidence="2">Uncharacterized protein</fullName>
    </submittedName>
</protein>
<gene>
    <name evidence="2" type="ORF">TR143665</name>
</gene>
<evidence type="ECO:0000256" key="1">
    <source>
        <dbReference type="SAM" id="MobiDB-lite"/>
    </source>
</evidence>
<feature type="region of interest" description="Disordered" evidence="1">
    <location>
        <begin position="480"/>
        <end position="509"/>
    </location>
</feature>
<feature type="compositionally biased region" description="Low complexity" evidence="1">
    <location>
        <begin position="118"/>
        <end position="137"/>
    </location>
</feature>
<feature type="compositionally biased region" description="Basic residues" evidence="1">
    <location>
        <begin position="796"/>
        <end position="808"/>
    </location>
</feature>
<feature type="compositionally biased region" description="Low complexity" evidence="1">
    <location>
        <begin position="777"/>
        <end position="795"/>
    </location>
</feature>
<accession>A0A0X3PC87</accession>
<reference evidence="2" key="1">
    <citation type="submission" date="2016-01" db="EMBL/GenBank/DDBJ databases">
        <title>Reference transcriptome for the parasite Schistocephalus solidus: insights into the molecular evolution of parasitism.</title>
        <authorList>
            <person name="Hebert F.O."/>
            <person name="Grambauer S."/>
            <person name="Barber I."/>
            <person name="Landry C.R."/>
            <person name="Aubin-Horth N."/>
        </authorList>
    </citation>
    <scope>NUCLEOTIDE SEQUENCE</scope>
</reference>
<dbReference type="InterPro" id="IPR014729">
    <property type="entry name" value="Rossmann-like_a/b/a_fold"/>
</dbReference>
<dbReference type="InterPro" id="IPR051182">
    <property type="entry name" value="Euk_NMN_adenylyltrnsfrase"/>
</dbReference>
<feature type="region of interest" description="Disordered" evidence="1">
    <location>
        <begin position="764"/>
        <end position="808"/>
    </location>
</feature>
<dbReference type="GO" id="GO:0009435">
    <property type="term" value="P:NAD+ biosynthetic process"/>
    <property type="evidence" value="ECO:0007669"/>
    <property type="project" value="TreeGrafter"/>
</dbReference>
<dbReference type="PANTHER" id="PTHR12039">
    <property type="entry name" value="NICOTINAMIDE MONONUCLEOTIDE ADENYLYLTRANSFERASE"/>
    <property type="match status" value="1"/>
</dbReference>
<feature type="compositionally biased region" description="Polar residues" evidence="1">
    <location>
        <begin position="1101"/>
        <end position="1110"/>
    </location>
</feature>
<feature type="compositionally biased region" description="Basic and acidic residues" evidence="1">
    <location>
        <begin position="1"/>
        <end position="11"/>
    </location>
</feature>
<dbReference type="PANTHER" id="PTHR12039:SF0">
    <property type="entry name" value="NICOTINAMIDE-NUCLEOTIDE ADENYLYLTRANSFERASE"/>
    <property type="match status" value="1"/>
</dbReference>
<dbReference type="GO" id="GO:0000309">
    <property type="term" value="F:nicotinamide-nucleotide adenylyltransferase activity"/>
    <property type="evidence" value="ECO:0007669"/>
    <property type="project" value="TreeGrafter"/>
</dbReference>
<dbReference type="EMBL" id="GEEE01013776">
    <property type="protein sequence ID" value="JAP49449.1"/>
    <property type="molecule type" value="Transcribed_RNA"/>
</dbReference>
<feature type="compositionally biased region" description="Basic and acidic residues" evidence="1">
    <location>
        <begin position="921"/>
        <end position="933"/>
    </location>
</feature>
<feature type="region of interest" description="Disordered" evidence="1">
    <location>
        <begin position="694"/>
        <end position="752"/>
    </location>
</feature>
<dbReference type="SUPFAM" id="SSF52374">
    <property type="entry name" value="Nucleotidylyl transferase"/>
    <property type="match status" value="1"/>
</dbReference>
<proteinExistence type="predicted"/>
<evidence type="ECO:0000313" key="2">
    <source>
        <dbReference type="EMBL" id="JAP49449.1"/>
    </source>
</evidence>
<feature type="compositionally biased region" description="Basic and acidic residues" evidence="1">
    <location>
        <begin position="1085"/>
        <end position="1099"/>
    </location>
</feature>
<feature type="region of interest" description="Disordered" evidence="1">
    <location>
        <begin position="1"/>
        <end position="65"/>
    </location>
</feature>
<name>A0A0X3PC87_SCHSO</name>
<feature type="compositionally biased region" description="Polar residues" evidence="1">
    <location>
        <begin position="490"/>
        <end position="505"/>
    </location>
</feature>
<feature type="compositionally biased region" description="Basic and acidic residues" evidence="1">
    <location>
        <begin position="709"/>
        <end position="722"/>
    </location>
</feature>
<feature type="compositionally biased region" description="Low complexity" evidence="1">
    <location>
        <begin position="42"/>
        <end position="55"/>
    </location>
</feature>
<feature type="region of interest" description="Disordered" evidence="1">
    <location>
        <begin position="1066"/>
        <end position="1110"/>
    </location>
</feature>
<dbReference type="GO" id="GO:0004515">
    <property type="term" value="F:nicotinate-nucleotide adenylyltransferase activity"/>
    <property type="evidence" value="ECO:0007669"/>
    <property type="project" value="TreeGrafter"/>
</dbReference>
<organism evidence="2">
    <name type="scientific">Schistocephalus solidus</name>
    <name type="common">Tapeworm</name>
    <dbReference type="NCBI Taxonomy" id="70667"/>
    <lineage>
        <taxon>Eukaryota</taxon>
        <taxon>Metazoa</taxon>
        <taxon>Spiralia</taxon>
        <taxon>Lophotrochozoa</taxon>
        <taxon>Platyhelminthes</taxon>
        <taxon>Cestoda</taxon>
        <taxon>Eucestoda</taxon>
        <taxon>Diphyllobothriidea</taxon>
        <taxon>Diphyllobothriidae</taxon>
        <taxon>Schistocephalus</taxon>
    </lineage>
</organism>
<feature type="region of interest" description="Disordered" evidence="1">
    <location>
        <begin position="921"/>
        <end position="958"/>
    </location>
</feature>
<dbReference type="Gene3D" id="3.40.50.620">
    <property type="entry name" value="HUPs"/>
    <property type="match status" value="1"/>
</dbReference>